<feature type="domain" description="Cobalamin adenosyltransferase-like" evidence="5">
    <location>
        <begin position="3"/>
        <end position="161"/>
    </location>
</feature>
<dbReference type="Gene3D" id="1.20.1200.10">
    <property type="entry name" value="Cobalamin adenosyltransferase-like"/>
    <property type="match status" value="1"/>
</dbReference>
<evidence type="ECO:0000313" key="6">
    <source>
        <dbReference type="EMBL" id="SJZ98208.1"/>
    </source>
</evidence>
<dbReference type="Proteomes" id="UP000190065">
    <property type="component" value="Unassembled WGS sequence"/>
</dbReference>
<dbReference type="GO" id="GO:0005524">
    <property type="term" value="F:ATP binding"/>
    <property type="evidence" value="ECO:0007669"/>
    <property type="project" value="UniProtKB-UniRule"/>
</dbReference>
<dbReference type="RefSeq" id="WP_025070518.1">
    <property type="nucleotide sequence ID" value="NZ_FUXK01000019.1"/>
</dbReference>
<dbReference type="EMBL" id="FUXK01000019">
    <property type="protein sequence ID" value="SJZ98208.1"/>
    <property type="molecule type" value="Genomic_DNA"/>
</dbReference>
<evidence type="ECO:0000259" key="5">
    <source>
        <dbReference type="Pfam" id="PF01923"/>
    </source>
</evidence>
<keyword evidence="3 4" id="KW-0067">ATP-binding</keyword>
<dbReference type="GO" id="GO:0009236">
    <property type="term" value="P:cobalamin biosynthetic process"/>
    <property type="evidence" value="ECO:0007669"/>
    <property type="project" value="UniProtKB-UniRule"/>
</dbReference>
<dbReference type="UniPathway" id="UPA00148">
    <property type="reaction ID" value="UER00233"/>
</dbReference>
<organism evidence="6 7">
    <name type="scientific">Segatella oulorum</name>
    <dbReference type="NCBI Taxonomy" id="28136"/>
    <lineage>
        <taxon>Bacteria</taxon>
        <taxon>Pseudomonadati</taxon>
        <taxon>Bacteroidota</taxon>
        <taxon>Bacteroidia</taxon>
        <taxon>Bacteroidales</taxon>
        <taxon>Prevotellaceae</taxon>
        <taxon>Segatella</taxon>
    </lineage>
</organism>
<keyword evidence="1 4" id="KW-0808">Transferase</keyword>
<evidence type="ECO:0000256" key="4">
    <source>
        <dbReference type="RuleBase" id="RU366026"/>
    </source>
</evidence>
<dbReference type="InterPro" id="IPR029499">
    <property type="entry name" value="PduO-typ"/>
</dbReference>
<comment type="catalytic activity">
    <reaction evidence="4">
        <text>2 cob(II)alamin + reduced [electron-transfer flavoprotein] + 2 ATP = 2 adenosylcob(III)alamin + 2 triphosphate + oxidized [electron-transfer flavoprotein] + 3 H(+)</text>
        <dbReference type="Rhea" id="RHEA:28671"/>
        <dbReference type="Rhea" id="RHEA-COMP:10685"/>
        <dbReference type="Rhea" id="RHEA-COMP:10686"/>
        <dbReference type="ChEBI" id="CHEBI:15378"/>
        <dbReference type="ChEBI" id="CHEBI:16304"/>
        <dbReference type="ChEBI" id="CHEBI:18036"/>
        <dbReference type="ChEBI" id="CHEBI:18408"/>
        <dbReference type="ChEBI" id="CHEBI:30616"/>
        <dbReference type="ChEBI" id="CHEBI:57692"/>
        <dbReference type="ChEBI" id="CHEBI:58307"/>
        <dbReference type="EC" id="2.5.1.17"/>
    </reaction>
</comment>
<accession>A0A1T4Q4R7</accession>
<keyword evidence="4" id="KW-0169">Cobalamin biosynthesis</keyword>
<dbReference type="InterPro" id="IPR016030">
    <property type="entry name" value="CblAdoTrfase-like"/>
</dbReference>
<dbReference type="PANTHER" id="PTHR12213:SF0">
    <property type="entry name" value="CORRINOID ADENOSYLTRANSFERASE MMAB"/>
    <property type="match status" value="1"/>
</dbReference>
<dbReference type="eggNOG" id="COG2096">
    <property type="taxonomic scope" value="Bacteria"/>
</dbReference>
<evidence type="ECO:0000256" key="1">
    <source>
        <dbReference type="ARBA" id="ARBA00022679"/>
    </source>
</evidence>
<gene>
    <name evidence="6" type="ORF">SAMN02745202_01672</name>
</gene>
<comment type="catalytic activity">
    <reaction evidence="4">
        <text>2 cob(II)yrinate a,c diamide + reduced [electron-transfer flavoprotein] + 2 ATP = 2 adenosylcob(III)yrinate a,c-diamide + 2 triphosphate + oxidized [electron-transfer flavoprotein] + 3 H(+)</text>
        <dbReference type="Rhea" id="RHEA:11528"/>
        <dbReference type="Rhea" id="RHEA-COMP:10685"/>
        <dbReference type="Rhea" id="RHEA-COMP:10686"/>
        <dbReference type="ChEBI" id="CHEBI:15378"/>
        <dbReference type="ChEBI" id="CHEBI:18036"/>
        <dbReference type="ChEBI" id="CHEBI:30616"/>
        <dbReference type="ChEBI" id="CHEBI:57692"/>
        <dbReference type="ChEBI" id="CHEBI:58307"/>
        <dbReference type="ChEBI" id="CHEBI:58503"/>
        <dbReference type="ChEBI" id="CHEBI:58537"/>
        <dbReference type="EC" id="2.5.1.17"/>
    </reaction>
</comment>
<dbReference type="AlphaFoldDB" id="A0A1T4Q4R7"/>
<dbReference type="InterPro" id="IPR036451">
    <property type="entry name" value="CblAdoTrfase-like_sf"/>
</dbReference>
<dbReference type="GO" id="GO:0008817">
    <property type="term" value="F:corrinoid adenosyltransferase activity"/>
    <property type="evidence" value="ECO:0007669"/>
    <property type="project" value="UniProtKB-UniRule"/>
</dbReference>
<dbReference type="NCBIfam" id="TIGR00636">
    <property type="entry name" value="PduO_Nterm"/>
    <property type="match status" value="1"/>
</dbReference>
<dbReference type="Pfam" id="PF01923">
    <property type="entry name" value="Cob_adeno_trans"/>
    <property type="match status" value="1"/>
</dbReference>
<sequence>MVVYTKRGDGGETSLGNGLRVAKDDVRIETNGELDELTSLLGIVTEYAAHDAVLQQQLMDVQQLLMLLMAHVADDTRTVDNAAFEVKVREMERYIDANSPRHAFCFVRPGGNLLTAHLHYARAKTRTCERRLWSLQRTQPIPSCCLQFINRLSDFLYVAALQAR</sequence>
<dbReference type="PANTHER" id="PTHR12213">
    <property type="entry name" value="CORRINOID ADENOSYLTRANSFERASE"/>
    <property type="match status" value="1"/>
</dbReference>
<dbReference type="STRING" id="28136.SAMN02745202_01672"/>
<keyword evidence="2 4" id="KW-0547">Nucleotide-binding</keyword>
<comment type="pathway">
    <text evidence="4">Cofactor biosynthesis; adenosylcobalamin biosynthesis; adenosylcobalamin from cob(II)yrinate a,c-diamide: step 2/7.</text>
</comment>
<reference evidence="6 7" key="1">
    <citation type="submission" date="2017-02" db="EMBL/GenBank/DDBJ databases">
        <authorList>
            <person name="Peterson S.W."/>
        </authorList>
    </citation>
    <scope>NUCLEOTIDE SEQUENCE [LARGE SCALE GENOMIC DNA]</scope>
    <source>
        <strain evidence="6 7">ATCC 43324</strain>
    </source>
</reference>
<evidence type="ECO:0000256" key="2">
    <source>
        <dbReference type="ARBA" id="ARBA00022741"/>
    </source>
</evidence>
<evidence type="ECO:0000256" key="3">
    <source>
        <dbReference type="ARBA" id="ARBA00022840"/>
    </source>
</evidence>
<name>A0A1T4Q4R7_9BACT</name>
<comment type="similarity">
    <text evidence="4">Belongs to the Cob(I)alamin adenosyltransferase family.</text>
</comment>
<evidence type="ECO:0000313" key="7">
    <source>
        <dbReference type="Proteomes" id="UP000190065"/>
    </source>
</evidence>
<dbReference type="EC" id="2.5.1.17" evidence="4"/>
<protein>
    <recommendedName>
        <fullName evidence="4">Corrinoid adenosyltransferase</fullName>
        <ecNumber evidence="4">2.5.1.17</ecNumber>
    </recommendedName>
    <alternativeName>
        <fullName evidence="4">Cob(II)alamin adenosyltransferase</fullName>
    </alternativeName>
    <alternativeName>
        <fullName evidence="4">Cob(II)yrinic acid a,c-diamide adenosyltransferase</fullName>
    </alternativeName>
    <alternativeName>
        <fullName evidence="4">Cobinamide/cobalamin adenosyltransferase</fullName>
    </alternativeName>
</protein>
<proteinExistence type="inferred from homology"/>
<dbReference type="SUPFAM" id="SSF89028">
    <property type="entry name" value="Cobalamin adenosyltransferase-like"/>
    <property type="match status" value="1"/>
</dbReference>